<evidence type="ECO:0000313" key="3">
    <source>
        <dbReference type="Proteomes" id="UP000184300"/>
    </source>
</evidence>
<proteinExistence type="predicted"/>
<dbReference type="RefSeq" id="XP_022399435.1">
    <property type="nucleotide sequence ID" value="XM_022547008.1"/>
</dbReference>
<keyword evidence="1" id="KW-0472">Membrane</keyword>
<reference evidence="3" key="1">
    <citation type="journal article" date="2017" name="Genome Biol.">
        <title>Comparative genomics reveals high biological diversity and specific adaptations in the industrially and medically important fungal genus Aspergillus.</title>
        <authorList>
            <person name="de Vries R.P."/>
            <person name="Riley R."/>
            <person name="Wiebenga A."/>
            <person name="Aguilar-Osorio G."/>
            <person name="Amillis S."/>
            <person name="Uchima C.A."/>
            <person name="Anderluh G."/>
            <person name="Asadollahi M."/>
            <person name="Askin M."/>
            <person name="Barry K."/>
            <person name="Battaglia E."/>
            <person name="Bayram O."/>
            <person name="Benocci T."/>
            <person name="Braus-Stromeyer S.A."/>
            <person name="Caldana C."/>
            <person name="Canovas D."/>
            <person name="Cerqueira G.C."/>
            <person name="Chen F."/>
            <person name="Chen W."/>
            <person name="Choi C."/>
            <person name="Clum A."/>
            <person name="Dos Santos R.A."/>
            <person name="Damasio A.R."/>
            <person name="Diallinas G."/>
            <person name="Emri T."/>
            <person name="Fekete E."/>
            <person name="Flipphi M."/>
            <person name="Freyberg S."/>
            <person name="Gallo A."/>
            <person name="Gournas C."/>
            <person name="Habgood R."/>
            <person name="Hainaut M."/>
            <person name="Harispe M.L."/>
            <person name="Henrissat B."/>
            <person name="Hilden K.S."/>
            <person name="Hope R."/>
            <person name="Hossain A."/>
            <person name="Karabika E."/>
            <person name="Karaffa L."/>
            <person name="Karanyi Z."/>
            <person name="Krasevec N."/>
            <person name="Kuo A."/>
            <person name="Kusch H."/>
            <person name="LaButti K."/>
            <person name="Lagendijk E.L."/>
            <person name="Lapidus A."/>
            <person name="Levasseur A."/>
            <person name="Lindquist E."/>
            <person name="Lipzen A."/>
            <person name="Logrieco A.F."/>
            <person name="MacCabe A."/>
            <person name="Maekelae M.R."/>
            <person name="Malavazi I."/>
            <person name="Melin P."/>
            <person name="Meyer V."/>
            <person name="Mielnichuk N."/>
            <person name="Miskei M."/>
            <person name="Molnar A.P."/>
            <person name="Mule G."/>
            <person name="Ngan C.Y."/>
            <person name="Orejas M."/>
            <person name="Orosz E."/>
            <person name="Ouedraogo J.P."/>
            <person name="Overkamp K.M."/>
            <person name="Park H.-S."/>
            <person name="Perrone G."/>
            <person name="Piumi F."/>
            <person name="Punt P.J."/>
            <person name="Ram A.F."/>
            <person name="Ramon A."/>
            <person name="Rauscher S."/>
            <person name="Record E."/>
            <person name="Riano-Pachon D.M."/>
            <person name="Robert V."/>
            <person name="Roehrig J."/>
            <person name="Ruller R."/>
            <person name="Salamov A."/>
            <person name="Salih N.S."/>
            <person name="Samson R.A."/>
            <person name="Sandor E."/>
            <person name="Sanguinetti M."/>
            <person name="Schuetze T."/>
            <person name="Sepcic K."/>
            <person name="Shelest E."/>
            <person name="Sherlock G."/>
            <person name="Sophianopoulou V."/>
            <person name="Squina F.M."/>
            <person name="Sun H."/>
            <person name="Susca A."/>
            <person name="Todd R.B."/>
            <person name="Tsang A."/>
            <person name="Unkles S.E."/>
            <person name="van de Wiele N."/>
            <person name="van Rossen-Uffink D."/>
            <person name="Oliveira J.V."/>
            <person name="Vesth T.C."/>
            <person name="Visser J."/>
            <person name="Yu J.-H."/>
            <person name="Zhou M."/>
            <person name="Andersen M.R."/>
            <person name="Archer D.B."/>
            <person name="Baker S.E."/>
            <person name="Benoit I."/>
            <person name="Brakhage A.A."/>
            <person name="Braus G.H."/>
            <person name="Fischer R."/>
            <person name="Frisvad J.C."/>
            <person name="Goldman G.H."/>
            <person name="Houbraken J."/>
            <person name="Oakley B."/>
            <person name="Pocsi I."/>
            <person name="Scazzocchio C."/>
            <person name="Seiboth B."/>
            <person name="vanKuyk P.A."/>
            <person name="Wortman J."/>
            <person name="Dyer P.S."/>
            <person name="Grigoriev I.V."/>
        </authorList>
    </citation>
    <scope>NUCLEOTIDE SEQUENCE [LARGE SCALE GENOMIC DNA]</scope>
    <source>
        <strain evidence="3">CBS 516.65</strain>
    </source>
</reference>
<protein>
    <submittedName>
        <fullName evidence="2">Uncharacterized protein</fullName>
    </submittedName>
</protein>
<feature type="transmembrane region" description="Helical" evidence="1">
    <location>
        <begin position="80"/>
        <end position="100"/>
    </location>
</feature>
<dbReference type="VEuPathDB" id="FungiDB:ASPGLDRAFT_489921"/>
<keyword evidence="1" id="KW-0812">Transmembrane</keyword>
<organism evidence="2 3">
    <name type="scientific">Aspergillus glaucus CBS 516.65</name>
    <dbReference type="NCBI Taxonomy" id="1160497"/>
    <lineage>
        <taxon>Eukaryota</taxon>
        <taxon>Fungi</taxon>
        <taxon>Dikarya</taxon>
        <taxon>Ascomycota</taxon>
        <taxon>Pezizomycotina</taxon>
        <taxon>Eurotiomycetes</taxon>
        <taxon>Eurotiomycetidae</taxon>
        <taxon>Eurotiales</taxon>
        <taxon>Aspergillaceae</taxon>
        <taxon>Aspergillus</taxon>
        <taxon>Aspergillus subgen. Aspergillus</taxon>
    </lineage>
</organism>
<dbReference type="GeneID" id="34463269"/>
<dbReference type="AlphaFoldDB" id="A0A1L9VFM2"/>
<evidence type="ECO:0000256" key="1">
    <source>
        <dbReference type="SAM" id="Phobius"/>
    </source>
</evidence>
<keyword evidence="1" id="KW-1133">Transmembrane helix</keyword>
<gene>
    <name evidence="2" type="ORF">ASPGLDRAFT_489921</name>
</gene>
<dbReference type="EMBL" id="KV878901">
    <property type="protein sequence ID" value="OJJ82737.1"/>
    <property type="molecule type" value="Genomic_DNA"/>
</dbReference>
<dbReference type="Proteomes" id="UP000184300">
    <property type="component" value="Unassembled WGS sequence"/>
</dbReference>
<sequence length="101" mass="12088">MSNPRTSEETRKLFEAMRNNILAVSEPSACKPPGPPLSPEKSAKMHEYLRVLRARRRRHRSLVWRTWDSLCDWVGTRKSLFWAIIFSYFVLFLFCFWYFLG</sequence>
<keyword evidence="3" id="KW-1185">Reference proteome</keyword>
<name>A0A1L9VFM2_ASPGL</name>
<accession>A0A1L9VFM2</accession>
<evidence type="ECO:0000313" key="2">
    <source>
        <dbReference type="EMBL" id="OJJ82737.1"/>
    </source>
</evidence>